<dbReference type="EMBL" id="JACTNZ010000009">
    <property type="protein sequence ID" value="KAG5533863.1"/>
    <property type="molecule type" value="Genomic_DNA"/>
</dbReference>
<sequence length="75" mass="8163">MDEASPWLFIPRVCGGGRLKNQSFINGSETPSFEWKVKMEDQVLILSDLLGVCLIALGANDVGGKTLGFVDLFSM</sequence>
<dbReference type="AlphaFoldDB" id="A0AAV6J1R7"/>
<name>A0AAV6J1R7_9ERIC</name>
<gene>
    <name evidence="1" type="ORF">RHGRI_027904</name>
</gene>
<keyword evidence="2" id="KW-1185">Reference proteome</keyword>
<accession>A0AAV6J1R7</accession>
<reference evidence="1" key="1">
    <citation type="submission" date="2020-08" db="EMBL/GenBank/DDBJ databases">
        <title>Plant Genome Project.</title>
        <authorList>
            <person name="Zhang R.-G."/>
        </authorList>
    </citation>
    <scope>NUCLEOTIDE SEQUENCE</scope>
    <source>
        <strain evidence="1">WSP0</strain>
        <tissue evidence="1">Leaf</tissue>
    </source>
</reference>
<protein>
    <submittedName>
        <fullName evidence="1">Uncharacterized protein</fullName>
    </submittedName>
</protein>
<comment type="caution">
    <text evidence="1">The sequence shown here is derived from an EMBL/GenBank/DDBJ whole genome shotgun (WGS) entry which is preliminary data.</text>
</comment>
<evidence type="ECO:0000313" key="1">
    <source>
        <dbReference type="EMBL" id="KAG5533863.1"/>
    </source>
</evidence>
<organism evidence="1 2">
    <name type="scientific">Rhododendron griersonianum</name>
    <dbReference type="NCBI Taxonomy" id="479676"/>
    <lineage>
        <taxon>Eukaryota</taxon>
        <taxon>Viridiplantae</taxon>
        <taxon>Streptophyta</taxon>
        <taxon>Embryophyta</taxon>
        <taxon>Tracheophyta</taxon>
        <taxon>Spermatophyta</taxon>
        <taxon>Magnoliopsida</taxon>
        <taxon>eudicotyledons</taxon>
        <taxon>Gunneridae</taxon>
        <taxon>Pentapetalae</taxon>
        <taxon>asterids</taxon>
        <taxon>Ericales</taxon>
        <taxon>Ericaceae</taxon>
        <taxon>Ericoideae</taxon>
        <taxon>Rhodoreae</taxon>
        <taxon>Rhododendron</taxon>
    </lineage>
</organism>
<evidence type="ECO:0000313" key="2">
    <source>
        <dbReference type="Proteomes" id="UP000823749"/>
    </source>
</evidence>
<proteinExistence type="predicted"/>
<dbReference type="Proteomes" id="UP000823749">
    <property type="component" value="Chromosome 9"/>
</dbReference>